<keyword evidence="1" id="KW-0732">Signal</keyword>
<dbReference type="Proteomes" id="UP000294933">
    <property type="component" value="Unassembled WGS sequence"/>
</dbReference>
<keyword evidence="3" id="KW-1185">Reference proteome</keyword>
<dbReference type="VEuPathDB" id="FungiDB:BD410DRAFT_784842"/>
<organism evidence="2 3">
    <name type="scientific">Rickenella mellea</name>
    <dbReference type="NCBI Taxonomy" id="50990"/>
    <lineage>
        <taxon>Eukaryota</taxon>
        <taxon>Fungi</taxon>
        <taxon>Dikarya</taxon>
        <taxon>Basidiomycota</taxon>
        <taxon>Agaricomycotina</taxon>
        <taxon>Agaricomycetes</taxon>
        <taxon>Hymenochaetales</taxon>
        <taxon>Rickenellaceae</taxon>
        <taxon>Rickenella</taxon>
    </lineage>
</organism>
<dbReference type="OrthoDB" id="2588202at2759"/>
<proteinExistence type="predicted"/>
<dbReference type="AlphaFoldDB" id="A0A4Y7QEQ7"/>
<dbReference type="EMBL" id="ML170163">
    <property type="protein sequence ID" value="TDL25816.1"/>
    <property type="molecule type" value="Genomic_DNA"/>
</dbReference>
<accession>A0A4Y7QEQ7</accession>
<evidence type="ECO:0000313" key="3">
    <source>
        <dbReference type="Proteomes" id="UP000294933"/>
    </source>
</evidence>
<feature type="chain" id="PRO_5021485113" evidence="1">
    <location>
        <begin position="29"/>
        <end position="489"/>
    </location>
</feature>
<evidence type="ECO:0000313" key="2">
    <source>
        <dbReference type="EMBL" id="TDL25816.1"/>
    </source>
</evidence>
<feature type="signal peptide" evidence="1">
    <location>
        <begin position="1"/>
        <end position="28"/>
    </location>
</feature>
<reference evidence="2 3" key="1">
    <citation type="submission" date="2018-06" db="EMBL/GenBank/DDBJ databases">
        <title>A transcriptomic atlas of mushroom development highlights an independent origin of complex multicellularity.</title>
        <authorList>
            <consortium name="DOE Joint Genome Institute"/>
            <person name="Krizsan K."/>
            <person name="Almasi E."/>
            <person name="Merenyi Z."/>
            <person name="Sahu N."/>
            <person name="Viragh M."/>
            <person name="Koszo T."/>
            <person name="Mondo S."/>
            <person name="Kiss B."/>
            <person name="Balint B."/>
            <person name="Kues U."/>
            <person name="Barry K."/>
            <person name="Hegedus J.C."/>
            <person name="Henrissat B."/>
            <person name="Johnson J."/>
            <person name="Lipzen A."/>
            <person name="Ohm R."/>
            <person name="Nagy I."/>
            <person name="Pangilinan J."/>
            <person name="Yan J."/>
            <person name="Xiong Y."/>
            <person name="Grigoriev I.V."/>
            <person name="Hibbett D.S."/>
            <person name="Nagy L.G."/>
        </authorList>
    </citation>
    <scope>NUCLEOTIDE SEQUENCE [LARGE SCALE GENOMIC DNA]</scope>
    <source>
        <strain evidence="2 3">SZMC22713</strain>
    </source>
</reference>
<name>A0A4Y7QEQ7_9AGAM</name>
<sequence length="489" mass="56786">MATPRRGLWLSALIVLLWIVAISWYAHAGASLQRISWTGQGIKPDAMNPEWNSTINEPQVPTEHFEKENTTDLEVEIRPRRPKITIIAIWSPRAGQEPNYLPYFFQSVEVNPEVNLLFVNIDKTDSGCTSPHTNATNVKEICVTLREYLDLHVEFLCKRWQCTPPDRKLLLEHITKQHKSDKNFSFFRILRSGIFERWIEPGTTIWGWCDLDIYWGNFERAFPWDIASEFDIIAIKSQPDFRPQQMLFTRGHMAFFRHTPAVLDMLHSYPAFISLGHFLLSPMLRVDCEESQFSNYMFSKNSNFTFIHVEGMIDTYDAIVVSVDGTYYFNTEKEDVTPGLRKAILSLVRPRDRQPITPTFTEDRVEEPSGAKTTGFKGKALWFPVDLVVYAESGWTAKQREDKAYFMRRIAGGSVTQRRESRDRYIQKANKLVVDEGLYKHFQAEKSKAWFKRIPATAWDPTHTYIQWKGREAEIWDADGNVIYESGQS</sequence>
<evidence type="ECO:0000256" key="1">
    <source>
        <dbReference type="SAM" id="SignalP"/>
    </source>
</evidence>
<protein>
    <submittedName>
        <fullName evidence="2">Uncharacterized protein</fullName>
    </submittedName>
</protein>
<gene>
    <name evidence="2" type="ORF">BD410DRAFT_784842</name>
</gene>